<dbReference type="PANTHER" id="PTHR34704:SF1">
    <property type="entry name" value="ATPASE"/>
    <property type="match status" value="1"/>
</dbReference>
<proteinExistence type="predicted"/>
<dbReference type="PANTHER" id="PTHR34704">
    <property type="entry name" value="ATPASE"/>
    <property type="match status" value="1"/>
</dbReference>
<evidence type="ECO:0000313" key="4">
    <source>
        <dbReference type="EMBL" id="MST79788.1"/>
    </source>
</evidence>
<sequence>MFIGRNQELTALNKLYQEDSFQFAVIYGRRRIGKTSLINQFLKDKRAIYFTGLEEKALENLARFSDAIHAYEDPSYLDGPNFASFEQAFKYLVHLSEKNDRLILVIDEFPYLAKAYPPISSMLQSYIDHYFKQNKLFLILCGSSMSFMEKQVLGYKSPLYGRRTAQFKLKPFSLHDAEDFFPQLSKEEVFELNAITGGIPLYLSLMSPEKSLRDNIRDNFLTTSAMLYAEPMSLLNQELREPASYSSIISAIAAGASRQSEISTKTGIASGALSPYLDNLIDLGIVEKRVPVTEIDKARSRKTIYAIKDGMFRFWYTFVGKRVSFIERGITEPILDYIMKQLPHFMGPEFEKLSQEYLWSKLFDPDLVPEPFVNLGNWWGPDPKEKKQIEMDIVGFDDQKLNGYFGECKWKNEPISADILKTLIYRSSLFPAAKKNYYLFSKTGFTDKCRHLAQQVDCHLITFDMM</sequence>
<feature type="domain" description="ATPase" evidence="2">
    <location>
        <begin position="2"/>
        <end position="204"/>
    </location>
</feature>
<dbReference type="EMBL" id="VUMW01000010">
    <property type="protein sequence ID" value="MST79788.1"/>
    <property type="molecule type" value="Genomic_DNA"/>
</dbReference>
<dbReference type="Pfam" id="PF03008">
    <property type="entry name" value="DUF234"/>
    <property type="match status" value="1"/>
</dbReference>
<dbReference type="Pfam" id="PF01637">
    <property type="entry name" value="ATPase_2"/>
    <property type="match status" value="1"/>
</dbReference>
<dbReference type="Gene3D" id="3.40.50.300">
    <property type="entry name" value="P-loop containing nucleotide triphosphate hydrolases"/>
    <property type="match status" value="1"/>
</dbReference>
<keyword evidence="4" id="KW-0067">ATP-binding</keyword>
<dbReference type="GO" id="GO:0016787">
    <property type="term" value="F:hydrolase activity"/>
    <property type="evidence" value="ECO:0007669"/>
    <property type="project" value="UniProtKB-KW"/>
</dbReference>
<reference evidence="4 5" key="1">
    <citation type="submission" date="2019-08" db="EMBL/GenBank/DDBJ databases">
        <title>In-depth cultivation of the pig gut microbiome towards novel bacterial diversity and tailored functional studies.</title>
        <authorList>
            <person name="Wylensek D."/>
            <person name="Hitch T.C.A."/>
            <person name="Clavel T."/>
        </authorList>
    </citation>
    <scope>NUCLEOTIDE SEQUENCE [LARGE SCALE GENOMIC DNA]</scope>
    <source>
        <strain evidence="4 5">WCA-470BD-2E</strain>
    </source>
</reference>
<dbReference type="CDD" id="cd00882">
    <property type="entry name" value="Ras_like_GTPase"/>
    <property type="match status" value="1"/>
</dbReference>
<accession>A0A844FN38</accession>
<evidence type="ECO:0000313" key="5">
    <source>
        <dbReference type="Proteomes" id="UP000452141"/>
    </source>
</evidence>
<dbReference type="InterPro" id="IPR027417">
    <property type="entry name" value="P-loop_NTPase"/>
</dbReference>
<dbReference type="GO" id="GO:0005524">
    <property type="term" value="F:ATP binding"/>
    <property type="evidence" value="ECO:0007669"/>
    <property type="project" value="UniProtKB-KW"/>
</dbReference>
<dbReference type="SUPFAM" id="SSF52540">
    <property type="entry name" value="P-loop containing nucleoside triphosphate hydrolases"/>
    <property type="match status" value="1"/>
</dbReference>
<dbReference type="InterPro" id="IPR004256">
    <property type="entry name" value="DUF234"/>
</dbReference>
<dbReference type="InterPro" id="IPR011335">
    <property type="entry name" value="Restrct_endonuc-II-like"/>
</dbReference>
<keyword evidence="1" id="KW-0378">Hydrolase</keyword>
<keyword evidence="4" id="KW-0547">Nucleotide-binding</keyword>
<organism evidence="4 5">
    <name type="scientific">Lactobacillus equicursoris</name>
    <dbReference type="NCBI Taxonomy" id="420645"/>
    <lineage>
        <taxon>Bacteria</taxon>
        <taxon>Bacillati</taxon>
        <taxon>Bacillota</taxon>
        <taxon>Bacilli</taxon>
        <taxon>Lactobacillales</taxon>
        <taxon>Lactobacillaceae</taxon>
        <taxon>Lactobacillus</taxon>
    </lineage>
</organism>
<evidence type="ECO:0000256" key="1">
    <source>
        <dbReference type="ARBA" id="ARBA00022801"/>
    </source>
</evidence>
<dbReference type="SUPFAM" id="SSF46785">
    <property type="entry name" value="Winged helix' DNA-binding domain"/>
    <property type="match status" value="1"/>
</dbReference>
<protein>
    <submittedName>
        <fullName evidence="4">ATP-binding protein</fullName>
    </submittedName>
</protein>
<dbReference type="Proteomes" id="UP000452141">
    <property type="component" value="Unassembled WGS sequence"/>
</dbReference>
<name>A0A844FN38_9LACO</name>
<gene>
    <name evidence="4" type="ORF">FYJ61_04740</name>
</gene>
<evidence type="ECO:0000259" key="3">
    <source>
        <dbReference type="Pfam" id="PF03008"/>
    </source>
</evidence>
<feature type="domain" description="DUF234" evidence="3">
    <location>
        <begin position="315"/>
        <end position="412"/>
    </location>
</feature>
<dbReference type="InterPro" id="IPR011579">
    <property type="entry name" value="ATPase_dom"/>
</dbReference>
<dbReference type="InterPro" id="IPR036390">
    <property type="entry name" value="WH_DNA-bd_sf"/>
</dbReference>
<dbReference type="RefSeq" id="WP_154486776.1">
    <property type="nucleotide sequence ID" value="NZ_VUMW01000010.1"/>
</dbReference>
<dbReference type="SUPFAM" id="SSF52980">
    <property type="entry name" value="Restriction endonuclease-like"/>
    <property type="match status" value="1"/>
</dbReference>
<comment type="caution">
    <text evidence="4">The sequence shown here is derived from an EMBL/GenBank/DDBJ whole genome shotgun (WGS) entry which is preliminary data.</text>
</comment>
<evidence type="ECO:0000259" key="2">
    <source>
        <dbReference type="Pfam" id="PF01637"/>
    </source>
</evidence>
<dbReference type="AlphaFoldDB" id="A0A844FN38"/>